<evidence type="ECO:0000256" key="1">
    <source>
        <dbReference type="SAM" id="MobiDB-lite"/>
    </source>
</evidence>
<organism evidence="2 3">
    <name type="scientific">Aspergillus clavatus (strain ATCC 1007 / CBS 513.65 / DSM 816 / NCTC 3887 / NRRL 1 / QM 1276 / 107)</name>
    <dbReference type="NCBI Taxonomy" id="344612"/>
    <lineage>
        <taxon>Eukaryota</taxon>
        <taxon>Fungi</taxon>
        <taxon>Dikarya</taxon>
        <taxon>Ascomycota</taxon>
        <taxon>Pezizomycotina</taxon>
        <taxon>Eurotiomycetes</taxon>
        <taxon>Eurotiomycetidae</taxon>
        <taxon>Eurotiales</taxon>
        <taxon>Aspergillaceae</taxon>
        <taxon>Aspergillus</taxon>
        <taxon>Aspergillus subgen. Fumigati</taxon>
    </lineage>
</organism>
<dbReference type="SUPFAM" id="SSF52047">
    <property type="entry name" value="RNI-like"/>
    <property type="match status" value="1"/>
</dbReference>
<dbReference type="EMBL" id="DS027056">
    <property type="protein sequence ID" value="EAW10015.1"/>
    <property type="molecule type" value="Genomic_DNA"/>
</dbReference>
<dbReference type="VEuPathDB" id="FungiDB:ACLA_042370"/>
<dbReference type="AlphaFoldDB" id="A1CLJ1"/>
<evidence type="ECO:0000313" key="2">
    <source>
        <dbReference type="EMBL" id="EAW10015.1"/>
    </source>
</evidence>
<dbReference type="InterPro" id="IPR032675">
    <property type="entry name" value="LRR_dom_sf"/>
</dbReference>
<dbReference type="STRING" id="344612.A1CLJ1"/>
<gene>
    <name evidence="2" type="ORF">ACLA_042370</name>
</gene>
<keyword evidence="3" id="KW-1185">Reference proteome</keyword>
<dbReference type="InterPro" id="IPR001611">
    <property type="entry name" value="Leu-rich_rpt"/>
</dbReference>
<dbReference type="HOGENOM" id="CLU_027887_0_0_1"/>
<dbReference type="GeneID" id="4702709"/>
<dbReference type="PANTHER" id="PTHR24113">
    <property type="entry name" value="RAN GTPASE-ACTIVATING PROTEIN 1"/>
    <property type="match status" value="1"/>
</dbReference>
<dbReference type="Pfam" id="PF13516">
    <property type="entry name" value="LRR_6"/>
    <property type="match status" value="1"/>
</dbReference>
<name>A1CLJ1_ASPCL</name>
<evidence type="ECO:0000313" key="3">
    <source>
        <dbReference type="Proteomes" id="UP000006701"/>
    </source>
</evidence>
<dbReference type="Gene3D" id="3.80.10.10">
    <property type="entry name" value="Ribonuclease Inhibitor"/>
    <property type="match status" value="1"/>
</dbReference>
<dbReference type="RefSeq" id="XP_001271441.1">
    <property type="nucleotide sequence ID" value="XM_001271440.1"/>
</dbReference>
<dbReference type="KEGG" id="act:ACLA_042370"/>
<protein>
    <submittedName>
        <fullName evidence="2">Leucine rich repeat protein</fullName>
    </submittedName>
</protein>
<reference evidence="2 3" key="1">
    <citation type="journal article" date="2008" name="PLoS Genet.">
        <title>Genomic islands in the pathogenic filamentous fungus Aspergillus fumigatus.</title>
        <authorList>
            <person name="Fedorova N.D."/>
            <person name="Khaldi N."/>
            <person name="Joardar V.S."/>
            <person name="Maiti R."/>
            <person name="Amedeo P."/>
            <person name="Anderson M.J."/>
            <person name="Crabtree J."/>
            <person name="Silva J.C."/>
            <person name="Badger J.H."/>
            <person name="Albarraq A."/>
            <person name="Angiuoli S."/>
            <person name="Bussey H."/>
            <person name="Bowyer P."/>
            <person name="Cotty P.J."/>
            <person name="Dyer P.S."/>
            <person name="Egan A."/>
            <person name="Galens K."/>
            <person name="Fraser-Liggett C.M."/>
            <person name="Haas B.J."/>
            <person name="Inman J.M."/>
            <person name="Kent R."/>
            <person name="Lemieux S."/>
            <person name="Malavazi I."/>
            <person name="Orvis J."/>
            <person name="Roemer T."/>
            <person name="Ronning C.M."/>
            <person name="Sundaram J.P."/>
            <person name="Sutton G."/>
            <person name="Turner G."/>
            <person name="Venter J.C."/>
            <person name="White O.R."/>
            <person name="Whitty B.R."/>
            <person name="Youngman P."/>
            <person name="Wolfe K.H."/>
            <person name="Goldman G.H."/>
            <person name="Wortman J.R."/>
            <person name="Jiang B."/>
            <person name="Denning D.W."/>
            <person name="Nierman W.C."/>
        </authorList>
    </citation>
    <scope>NUCLEOTIDE SEQUENCE [LARGE SCALE GENOMIC DNA]</scope>
    <source>
        <strain evidence="3">ATCC 1007 / CBS 513.65 / DSM 816 / NCTC 3887 / NRRL 1</strain>
    </source>
</reference>
<accession>A1CLJ1</accession>
<dbReference type="eggNOG" id="KOG4308">
    <property type="taxonomic scope" value="Eukaryota"/>
</dbReference>
<dbReference type="SMART" id="SM00368">
    <property type="entry name" value="LRR_RI"/>
    <property type="match status" value="6"/>
</dbReference>
<feature type="region of interest" description="Disordered" evidence="1">
    <location>
        <begin position="98"/>
        <end position="122"/>
    </location>
</feature>
<sequence>MASATVITSQPISLNQPHLAADGSEEEAAKWASIIKDNLTRLESPENIDRVILLAPSDANNTSLIQKTAARIYPAGAGNDAPEVRYQKDLAKLREAVRRAGHTSAGASTAAKKEVSQEPQPRWSDRILAQGPWDQTVAPDMLKGAPSLPMPVEISDADSLSPFFDHLQLGGNHETATDPTSQGQRASEPYYDLPTLEFDKGVLYEDGRMDLCKMALGPPNITRLMQSLRSNTFVRHFLLGNNIIGPVGARSIAQFVRDYPDRIDTWYLAGNCIDGDSFSPLADALVNSPAVTNLWLKRNPLGPQSVDALFRLITQTPNLRTLDLDQTELGDAAIAELFTRLAENVSTAPSPLRILYMSATGVSTAACEAIARYLASPKCQLSSLYLSNNPIGDLGAKALTHGLQKNKTLHRLSLQSIGLTDEGAAPLITSLHAHPALETLDLGQSYATQDLNARFNYLSGESTINALSTLVTASSSLSYLALGPQPFCTTTALPFLTAALESKSIMYLFLKPLIPSRATPRDNAKYASLSKTLHTHCLANIRTHYNNPSLTYKEWEDELKRWCVSDEESVRKIDSVYRNRAAQKARRGEEILRKWWGEEEKSVMEEVMQAGQ</sequence>
<dbReference type="GO" id="GO:0005096">
    <property type="term" value="F:GTPase activator activity"/>
    <property type="evidence" value="ECO:0007669"/>
    <property type="project" value="InterPro"/>
</dbReference>
<dbReference type="OMA" id="QAYNYIE"/>
<dbReference type="OrthoDB" id="333024at2759"/>
<dbReference type="Proteomes" id="UP000006701">
    <property type="component" value="Unassembled WGS sequence"/>
</dbReference>
<proteinExistence type="predicted"/>
<dbReference type="InterPro" id="IPR027038">
    <property type="entry name" value="RanGap"/>
</dbReference>